<evidence type="ECO:0000313" key="1">
    <source>
        <dbReference type="EMBL" id="RQW13271.1"/>
    </source>
</evidence>
<evidence type="ECO:0000313" key="2">
    <source>
        <dbReference type="Proteomes" id="UP000282529"/>
    </source>
</evidence>
<organism evidence="1 2">
    <name type="scientific">Paenibacillus rhizophilus</name>
    <dbReference type="NCBI Taxonomy" id="1850366"/>
    <lineage>
        <taxon>Bacteria</taxon>
        <taxon>Bacillati</taxon>
        <taxon>Bacillota</taxon>
        <taxon>Bacilli</taxon>
        <taxon>Bacillales</taxon>
        <taxon>Paenibacillaceae</taxon>
        <taxon>Paenibacillus</taxon>
    </lineage>
</organism>
<accession>A0A3N9PAL9</accession>
<keyword evidence="2" id="KW-1185">Reference proteome</keyword>
<reference evidence="1 2" key="1">
    <citation type="submission" date="2018-11" db="EMBL/GenBank/DDBJ databases">
        <title>Genome sequence of strain 7197.</title>
        <authorList>
            <person name="Gao J."/>
            <person name="Sun J."/>
        </authorList>
    </citation>
    <scope>NUCLEOTIDE SEQUENCE [LARGE SCALE GENOMIC DNA]</scope>
    <source>
        <strain evidence="1 2">7197</strain>
    </source>
</reference>
<dbReference type="AlphaFoldDB" id="A0A3N9PAL9"/>
<sequence>MMQPEHTRRVINNNHDELRKERPVLDPKEWEFIDQALYYSMEEHSPVTLTLFDPFTDRVAKGIVIQVDRLMKRIKLRWSEEDWDWVDMSEIIAAAT</sequence>
<dbReference type="Pfam" id="PF08863">
    <property type="entry name" value="YolD"/>
    <property type="match status" value="1"/>
</dbReference>
<dbReference type="RefSeq" id="WP_124693916.1">
    <property type="nucleotide sequence ID" value="NZ_JBHUFE010000016.1"/>
</dbReference>
<dbReference type="Proteomes" id="UP000282529">
    <property type="component" value="Unassembled WGS sequence"/>
</dbReference>
<protein>
    <submittedName>
        <fullName evidence="1">YolD-like family protein</fullName>
    </submittedName>
</protein>
<dbReference type="OrthoDB" id="2628331at2"/>
<name>A0A3N9PAL9_9BACL</name>
<proteinExistence type="predicted"/>
<dbReference type="InterPro" id="IPR014962">
    <property type="entry name" value="YolD"/>
</dbReference>
<comment type="caution">
    <text evidence="1">The sequence shown here is derived from an EMBL/GenBank/DDBJ whole genome shotgun (WGS) entry which is preliminary data.</text>
</comment>
<dbReference type="EMBL" id="RQPI01000001">
    <property type="protein sequence ID" value="RQW13271.1"/>
    <property type="molecule type" value="Genomic_DNA"/>
</dbReference>
<gene>
    <name evidence="1" type="ORF">EH198_02230</name>
</gene>